<evidence type="ECO:0000256" key="1">
    <source>
        <dbReference type="ARBA" id="ARBA00001231"/>
    </source>
</evidence>
<dbReference type="Gene3D" id="3.20.20.80">
    <property type="entry name" value="Glycosidases"/>
    <property type="match status" value="1"/>
</dbReference>
<accession>A0ABQ6Z3N2</accession>
<evidence type="ECO:0000256" key="3">
    <source>
        <dbReference type="ARBA" id="ARBA00012663"/>
    </source>
</evidence>
<protein>
    <recommendedName>
        <fullName evidence="3">beta-N-acetylhexosaminidase</fullName>
        <ecNumber evidence="3">3.2.1.52</ecNumber>
    </recommendedName>
    <alternativeName>
        <fullName evidence="6">Beta-N-acetylhexosaminidase</fullName>
    </alternativeName>
    <alternativeName>
        <fullName evidence="7">N-acetyl-beta-glucosaminidase</fullName>
    </alternativeName>
</protein>
<dbReference type="Pfam" id="PF00728">
    <property type="entry name" value="Glyco_hydro_20"/>
    <property type="match status" value="1"/>
</dbReference>
<dbReference type="PRINTS" id="PR00738">
    <property type="entry name" value="GLHYDRLASE20"/>
</dbReference>
<dbReference type="InterPro" id="IPR015882">
    <property type="entry name" value="HEX_bac_N"/>
</dbReference>
<evidence type="ECO:0000256" key="2">
    <source>
        <dbReference type="ARBA" id="ARBA00006285"/>
    </source>
</evidence>
<dbReference type="InterPro" id="IPR029018">
    <property type="entry name" value="Hex-like_dom2"/>
</dbReference>
<feature type="domain" description="Beta-hexosaminidase bacterial type N-terminal" evidence="9">
    <location>
        <begin position="116"/>
        <end position="233"/>
    </location>
</feature>
<keyword evidence="5" id="KW-0326">Glycosidase</keyword>
<comment type="caution">
    <text evidence="10">The sequence shown here is derived from an EMBL/GenBank/DDBJ whole genome shotgun (WGS) entry which is preliminary data.</text>
</comment>
<evidence type="ECO:0000259" key="9">
    <source>
        <dbReference type="Pfam" id="PF02838"/>
    </source>
</evidence>
<evidence type="ECO:0000256" key="4">
    <source>
        <dbReference type="ARBA" id="ARBA00022801"/>
    </source>
</evidence>
<dbReference type="Pfam" id="PF02838">
    <property type="entry name" value="Glyco_hydro_20b"/>
    <property type="match status" value="1"/>
</dbReference>
<organism evidence="10 11">
    <name type="scientific">Pseudoxanthomonas daejeonensis</name>
    <dbReference type="NCBI Taxonomy" id="266062"/>
    <lineage>
        <taxon>Bacteria</taxon>
        <taxon>Pseudomonadati</taxon>
        <taxon>Pseudomonadota</taxon>
        <taxon>Gammaproteobacteria</taxon>
        <taxon>Lysobacterales</taxon>
        <taxon>Lysobacteraceae</taxon>
        <taxon>Pseudoxanthomonas</taxon>
    </lineage>
</organism>
<evidence type="ECO:0000256" key="6">
    <source>
        <dbReference type="ARBA" id="ARBA00030512"/>
    </source>
</evidence>
<dbReference type="Proteomes" id="UP000788419">
    <property type="component" value="Unassembled WGS sequence"/>
</dbReference>
<feature type="domain" description="Glycoside hydrolase family 20 catalytic" evidence="8">
    <location>
        <begin position="236"/>
        <end position="406"/>
    </location>
</feature>
<keyword evidence="11" id="KW-1185">Reference proteome</keyword>
<evidence type="ECO:0000259" key="8">
    <source>
        <dbReference type="Pfam" id="PF00728"/>
    </source>
</evidence>
<dbReference type="InterPro" id="IPR015883">
    <property type="entry name" value="Glyco_hydro_20_cat"/>
</dbReference>
<evidence type="ECO:0000256" key="5">
    <source>
        <dbReference type="ARBA" id="ARBA00023295"/>
    </source>
</evidence>
<dbReference type="InterPro" id="IPR017853">
    <property type="entry name" value="GH"/>
</dbReference>
<name>A0ABQ6Z3N2_9GAMM</name>
<evidence type="ECO:0000313" key="10">
    <source>
        <dbReference type="EMBL" id="KAF1692225.1"/>
    </source>
</evidence>
<dbReference type="PANTHER" id="PTHR22600:SF57">
    <property type="entry name" value="BETA-N-ACETYLHEXOSAMINIDASE"/>
    <property type="match status" value="1"/>
</dbReference>
<evidence type="ECO:0000256" key="7">
    <source>
        <dbReference type="ARBA" id="ARBA00033000"/>
    </source>
</evidence>
<dbReference type="PROSITE" id="PS51257">
    <property type="entry name" value="PROKAR_LIPOPROTEIN"/>
    <property type="match status" value="1"/>
</dbReference>
<dbReference type="InterPro" id="IPR025705">
    <property type="entry name" value="Beta_hexosaminidase_sua/sub"/>
</dbReference>
<comment type="catalytic activity">
    <reaction evidence="1">
        <text>Hydrolysis of terminal non-reducing N-acetyl-D-hexosamine residues in N-acetyl-beta-D-hexosaminides.</text>
        <dbReference type="EC" id="3.2.1.52"/>
    </reaction>
</comment>
<proteinExistence type="inferred from homology"/>
<gene>
    <name evidence="10" type="ORF">CSC65_14785</name>
</gene>
<reference evidence="10 11" key="1">
    <citation type="submission" date="2017-10" db="EMBL/GenBank/DDBJ databases">
        <title>Whole genome sequencing of members of genus Pseudoxanthomonas.</title>
        <authorList>
            <person name="Kumar S."/>
            <person name="Bansal K."/>
            <person name="Kaur A."/>
            <person name="Patil P."/>
            <person name="Sharma S."/>
            <person name="Patil P.B."/>
        </authorList>
    </citation>
    <scope>NUCLEOTIDE SEQUENCE [LARGE SCALE GENOMIC DNA]</scope>
    <source>
        <strain evidence="10 11">DSM 17801</strain>
    </source>
</reference>
<dbReference type="EMBL" id="PDWN01000017">
    <property type="protein sequence ID" value="KAF1692225.1"/>
    <property type="molecule type" value="Genomic_DNA"/>
</dbReference>
<comment type="similarity">
    <text evidence="2">Belongs to the glycosyl hydrolase 20 family.</text>
</comment>
<dbReference type="EC" id="3.2.1.52" evidence="3"/>
<dbReference type="PANTHER" id="PTHR22600">
    <property type="entry name" value="BETA-HEXOSAMINIDASE"/>
    <property type="match status" value="1"/>
</dbReference>
<dbReference type="Gene3D" id="3.30.379.10">
    <property type="entry name" value="Chitobiase/beta-hexosaminidase domain 2-like"/>
    <property type="match status" value="1"/>
</dbReference>
<keyword evidence="4" id="KW-0378">Hydrolase</keyword>
<dbReference type="SUPFAM" id="SSF55545">
    <property type="entry name" value="beta-N-acetylhexosaminidase-like domain"/>
    <property type="match status" value="1"/>
</dbReference>
<sequence>MAPPRWPWSTCSTAAACTWRARSTTSSACTSPPPRPRCCCSIRRSARAEGETTGHGSGAEKDRCHYPDPVLSRCRPTMKLPIASKVLLACLLAFAIAGCSKAPPEATAEAAAPLAQIVPLPQSVEMKSGALEFSDAVALDLPVTAPNARRALEELLAGLGIRQDDAAPVRIRLQQVDEPALGAEGYRLVVGEGIDLVANNDTGLLHAVQSLRQLLPAQAQPGYRLPRMAVTDAPAYPWRGVSLDVARSFLPVAYLEKHIDRMAMFKMNRLHLHLTDDQGWRMEIKRYPKLVEIGGASAVKGGRSGWYTQDQLRHLVAYAQARGITIVPEIDMPGHVQALLASYNELACDDEDNLSTYDGLEVGFSVLCLDKPEVVYPFVRNVLEEVLAVFPSQEIHIGGDEIKHPLYAQFVARTAAMVQEMGRTPIAWEEGSVADTTPEVMLQLWNDGYAIDAAVEKGHPLILSPCTYFYVDHGNYAGQPQTYDWCRKEGVPMARIYSFDPSKFKTAVGVEAALWTELVHDDAAADNRLWPRLAAVSEVAWTPVARRDYAGFVQRMGALRPHLDAQGIGYHAEPDLGWDKAQGAR</sequence>
<evidence type="ECO:0000313" key="11">
    <source>
        <dbReference type="Proteomes" id="UP000788419"/>
    </source>
</evidence>
<dbReference type="SUPFAM" id="SSF51445">
    <property type="entry name" value="(Trans)glycosidases"/>
    <property type="match status" value="1"/>
</dbReference>